<keyword evidence="2" id="KW-0677">Repeat</keyword>
<dbReference type="Gene3D" id="3.40.250.10">
    <property type="entry name" value="Rhodanese-like domain"/>
    <property type="match status" value="2"/>
</dbReference>
<dbReference type="SUPFAM" id="SSF52821">
    <property type="entry name" value="Rhodanese/Cell cycle control phosphatase"/>
    <property type="match status" value="2"/>
</dbReference>
<dbReference type="Pfam" id="PF00581">
    <property type="entry name" value="Rhodanese"/>
    <property type="match status" value="2"/>
</dbReference>
<evidence type="ECO:0000256" key="1">
    <source>
        <dbReference type="ARBA" id="ARBA00022679"/>
    </source>
</evidence>
<gene>
    <name evidence="4" type="primary">sseA</name>
    <name evidence="4" type="ORF">AAW01_05760</name>
</gene>
<dbReference type="PANTHER" id="PTHR11364">
    <property type="entry name" value="THIOSULFATE SULFERTANSFERASE"/>
    <property type="match status" value="1"/>
</dbReference>
<reference evidence="4 5" key="1">
    <citation type="submission" date="2015-04" db="EMBL/GenBank/DDBJ databases">
        <title>The draft genome sequence of Erythrobacr gangjinensis K7-2.</title>
        <authorList>
            <person name="Zhuang L."/>
            <person name="Liu Y."/>
            <person name="Shao Z."/>
        </authorList>
    </citation>
    <scope>NUCLEOTIDE SEQUENCE [LARGE SCALE GENOMIC DNA]</scope>
    <source>
        <strain evidence="4 5">K7-2</strain>
    </source>
</reference>
<dbReference type="GO" id="GO:0016784">
    <property type="term" value="F:3-mercaptopyruvate sulfurtransferase activity"/>
    <property type="evidence" value="ECO:0007669"/>
    <property type="project" value="UniProtKB-EC"/>
</dbReference>
<dbReference type="RefSeq" id="WP_047006277.1">
    <property type="nucleotide sequence ID" value="NZ_CP018097.1"/>
</dbReference>
<keyword evidence="4" id="KW-0670">Pyruvate</keyword>
<dbReference type="CDD" id="cd01449">
    <property type="entry name" value="TST_Repeat_2"/>
    <property type="match status" value="1"/>
</dbReference>
<evidence type="ECO:0000313" key="5">
    <source>
        <dbReference type="Proteomes" id="UP000053070"/>
    </source>
</evidence>
<dbReference type="PROSITE" id="PS00380">
    <property type="entry name" value="RHODANESE_1"/>
    <property type="match status" value="1"/>
</dbReference>
<dbReference type="SMART" id="SM00450">
    <property type="entry name" value="RHOD"/>
    <property type="match status" value="2"/>
</dbReference>
<dbReference type="GO" id="GO:0004792">
    <property type="term" value="F:thiosulfate-cyanide sulfurtransferase activity"/>
    <property type="evidence" value="ECO:0007669"/>
    <property type="project" value="InterPro"/>
</dbReference>
<dbReference type="PROSITE" id="PS50206">
    <property type="entry name" value="RHODANESE_3"/>
    <property type="match status" value="2"/>
</dbReference>
<dbReference type="InterPro" id="IPR001763">
    <property type="entry name" value="Rhodanese-like_dom"/>
</dbReference>
<dbReference type="InterPro" id="IPR001307">
    <property type="entry name" value="Thiosulphate_STrfase_CS"/>
</dbReference>
<dbReference type="OrthoDB" id="9781034at2"/>
<dbReference type="InterPro" id="IPR036873">
    <property type="entry name" value="Rhodanese-like_dom_sf"/>
</dbReference>
<comment type="caution">
    <text evidence="4">The sequence shown here is derived from an EMBL/GenBank/DDBJ whole genome shotgun (WGS) entry which is preliminary data.</text>
</comment>
<dbReference type="PANTHER" id="PTHR11364:SF27">
    <property type="entry name" value="SULFURTRANSFERASE"/>
    <property type="match status" value="1"/>
</dbReference>
<feature type="domain" description="Rhodanese" evidence="3">
    <location>
        <begin position="15"/>
        <end position="132"/>
    </location>
</feature>
<dbReference type="Proteomes" id="UP000053070">
    <property type="component" value="Unassembled WGS sequence"/>
</dbReference>
<dbReference type="AlphaFoldDB" id="A0A0G9MS93"/>
<feature type="domain" description="Rhodanese" evidence="3">
    <location>
        <begin position="162"/>
        <end position="276"/>
    </location>
</feature>
<accession>A0A0G9MS93</accession>
<proteinExistence type="predicted"/>
<keyword evidence="1 4" id="KW-0808">Transferase</keyword>
<evidence type="ECO:0000259" key="3">
    <source>
        <dbReference type="PROSITE" id="PS50206"/>
    </source>
</evidence>
<dbReference type="EC" id="2.8.1.2" evidence="4"/>
<organism evidence="4 5">
    <name type="scientific">Aurantiacibacter gangjinensis</name>
    <dbReference type="NCBI Taxonomy" id="502682"/>
    <lineage>
        <taxon>Bacteria</taxon>
        <taxon>Pseudomonadati</taxon>
        <taxon>Pseudomonadota</taxon>
        <taxon>Alphaproteobacteria</taxon>
        <taxon>Sphingomonadales</taxon>
        <taxon>Erythrobacteraceae</taxon>
        <taxon>Aurantiacibacter</taxon>
    </lineage>
</organism>
<evidence type="ECO:0000313" key="4">
    <source>
        <dbReference type="EMBL" id="KLE33429.1"/>
    </source>
</evidence>
<name>A0A0G9MS93_9SPHN</name>
<evidence type="ECO:0000256" key="2">
    <source>
        <dbReference type="ARBA" id="ARBA00022737"/>
    </source>
</evidence>
<keyword evidence="5" id="KW-1185">Reference proteome</keyword>
<dbReference type="PATRIC" id="fig|502682.8.peg.1178"/>
<dbReference type="CDD" id="cd01448">
    <property type="entry name" value="TST_Repeat_1"/>
    <property type="match status" value="1"/>
</dbReference>
<sequence>MTPLVTTDWLANELDAGDLVVIDATLHLPGAQRDAAAEYIASHIPGARFLDLATLADPHSAVPSAIPTRAQFQSRMRRLGVPNDARIVLYDASDLRSSCRAWFIMRHYGRRDVAILDGGFGKWGAEGRIVDHGASSFEESGFVAGVGECEIRQKADMLLNIDSGAEQVADARDAARFTGDAADAVHDLPGGHIPGARNLFFRDLLTEDGTFRPVEELEEVFRNAGIDPAKPLAASCGSGVTASVVLFAHYLLGHTHGALYDGSWSEWGADPATPKATGPA</sequence>
<dbReference type="InterPro" id="IPR045078">
    <property type="entry name" value="TST/MPST-like"/>
</dbReference>
<protein>
    <submittedName>
        <fullName evidence="4">3-mercaptopyruvate sulfurtransferase</fullName>
        <ecNumber evidence="4">2.8.1.2</ecNumber>
    </submittedName>
</protein>
<dbReference type="EMBL" id="LBHC01000001">
    <property type="protein sequence ID" value="KLE33429.1"/>
    <property type="molecule type" value="Genomic_DNA"/>
</dbReference>
<dbReference type="STRING" id="502682.BMF35_a0152"/>